<dbReference type="InterPro" id="IPR041881">
    <property type="entry name" value="PqqD_sf"/>
</dbReference>
<dbReference type="InterPro" id="IPR008792">
    <property type="entry name" value="PQQD"/>
</dbReference>
<proteinExistence type="predicted"/>
<dbReference type="STRING" id="1120990.SAMN03080614_10677"/>
<dbReference type="AlphaFoldDB" id="A0A1I0CDK1"/>
<dbReference type="OrthoDB" id="308521at2"/>
<organism evidence="1 2">
    <name type="scientific">Anaerobranca gottschalkii DSM 13577</name>
    <dbReference type="NCBI Taxonomy" id="1120990"/>
    <lineage>
        <taxon>Bacteria</taxon>
        <taxon>Bacillati</taxon>
        <taxon>Bacillota</taxon>
        <taxon>Clostridia</taxon>
        <taxon>Eubacteriales</taxon>
        <taxon>Proteinivoracaceae</taxon>
        <taxon>Anaerobranca</taxon>
    </lineage>
</organism>
<dbReference type="RefSeq" id="WP_091351449.1">
    <property type="nucleotide sequence ID" value="NZ_FOIF01000067.1"/>
</dbReference>
<sequence>MREAEIKFFTGIKPYLKFIGDEVYIKNEFSVIPMVTHPKRIMVFPRSSAQLIMVNSIGVEILDLCTGQNTVNDIFELLHEKYKDSVEPAVLFLDIIKFLRRAKFHKLVLTSL</sequence>
<gene>
    <name evidence="1" type="ORF">SAMN03080614_10677</name>
</gene>
<keyword evidence="2" id="KW-1185">Reference proteome</keyword>
<accession>A0A1I0CDK1</accession>
<evidence type="ECO:0000313" key="1">
    <source>
        <dbReference type="EMBL" id="SET17104.1"/>
    </source>
</evidence>
<dbReference type="Gene3D" id="1.10.10.1150">
    <property type="entry name" value="Coenzyme PQQ synthesis protein D (PqqD)"/>
    <property type="match status" value="1"/>
</dbReference>
<dbReference type="Proteomes" id="UP000243819">
    <property type="component" value="Unassembled WGS sequence"/>
</dbReference>
<protein>
    <submittedName>
        <fullName evidence="1">Coenzyme PQQ synthesis protein D (PqqD)</fullName>
    </submittedName>
</protein>
<dbReference type="Pfam" id="PF05402">
    <property type="entry name" value="PqqD"/>
    <property type="match status" value="1"/>
</dbReference>
<name>A0A1I0CDK1_9FIRM</name>
<reference evidence="2" key="1">
    <citation type="submission" date="2016-10" db="EMBL/GenBank/DDBJ databases">
        <authorList>
            <person name="Varghese N."/>
            <person name="Submissions S."/>
        </authorList>
    </citation>
    <scope>NUCLEOTIDE SEQUENCE [LARGE SCALE GENOMIC DNA]</scope>
    <source>
        <strain evidence="2">DSM 13577</strain>
    </source>
</reference>
<evidence type="ECO:0000313" key="2">
    <source>
        <dbReference type="Proteomes" id="UP000243819"/>
    </source>
</evidence>
<dbReference type="EMBL" id="FOIF01000067">
    <property type="protein sequence ID" value="SET17104.1"/>
    <property type="molecule type" value="Genomic_DNA"/>
</dbReference>